<dbReference type="AlphaFoldDB" id="A0A6N9TFQ4"/>
<comment type="caution">
    <text evidence="1">The sequence shown here is derived from an EMBL/GenBank/DDBJ whole genome shotgun (WGS) entry which is preliminary data.</text>
</comment>
<dbReference type="PANTHER" id="PTHR35271:SF1">
    <property type="entry name" value="ABC TRANSPORTER, SUBSTRATE-BINDING LIPOPROTEIN"/>
    <property type="match status" value="1"/>
</dbReference>
<reference evidence="1 2" key="1">
    <citation type="submission" date="2020-01" db="EMBL/GenBank/DDBJ databases">
        <title>Genomes of bacteria type strains.</title>
        <authorList>
            <person name="Chen J."/>
            <person name="Zhu S."/>
            <person name="Yang J."/>
        </authorList>
    </citation>
    <scope>NUCLEOTIDE SEQUENCE [LARGE SCALE GENOMIC DNA]</scope>
    <source>
        <strain evidence="1 2">LMG 24078</strain>
    </source>
</reference>
<gene>
    <name evidence="1" type="ORF">GTQ48_07255</name>
</gene>
<accession>A0A6N9TFQ4</accession>
<dbReference type="EMBL" id="JAAAWO010000004">
    <property type="protein sequence ID" value="NDW15312.1"/>
    <property type="molecule type" value="Genomic_DNA"/>
</dbReference>
<protein>
    <submittedName>
        <fullName evidence="1">ABC transporter substrate-binding protein</fullName>
    </submittedName>
</protein>
<name>A0A6N9TFQ4_9ALTE</name>
<organism evidence="1 2">
    <name type="scientific">Alteromonas genovensis</name>
    <dbReference type="NCBI Taxonomy" id="471225"/>
    <lineage>
        <taxon>Bacteria</taxon>
        <taxon>Pseudomonadati</taxon>
        <taxon>Pseudomonadota</taxon>
        <taxon>Gammaproteobacteria</taxon>
        <taxon>Alteromonadales</taxon>
        <taxon>Alteromonadaceae</taxon>
        <taxon>Alteromonas/Salinimonas group</taxon>
        <taxon>Alteromonas</taxon>
    </lineage>
</organism>
<dbReference type="PANTHER" id="PTHR35271">
    <property type="entry name" value="ABC TRANSPORTER, SUBSTRATE-BINDING LIPOPROTEIN-RELATED"/>
    <property type="match status" value="1"/>
</dbReference>
<dbReference type="InterPro" id="IPR007487">
    <property type="entry name" value="ABC_transpt-TYRBP-like"/>
</dbReference>
<dbReference type="Gene3D" id="3.40.50.2300">
    <property type="match status" value="2"/>
</dbReference>
<keyword evidence="2" id="KW-1185">Reference proteome</keyword>
<sequence>MIRVLHLLFVFVPIVTFSAWAKEKVDIAIIETLPVAIVTESRIAFEAELQRLMPDKDIHFRVYNAEGSVEQANALLSDMLAESTPDLVVSLATLATRAVLNKDELLSIPKLFMVVSEPVTEGIVPAFGATSKRNITGESHVVNATVKLDMLDGVFQASEPVKTRKIALLHTTYPSSFNAASALIAIQSAYQNIQFIPIKTPYIAKEAGLETMKEDIISLLKSEETALDGYWLSAGPLIETPNLIADIKKQTGLLPLFAESVSAVKEGALIGIVSQAQDIGVSAAKQAERILALGSSETIPVEQIENFTVAVNVTTAIKLQLPIPSNYLRLSEQHVYQ</sequence>
<dbReference type="RefSeq" id="WP_163105914.1">
    <property type="nucleotide sequence ID" value="NZ_JAAAWO010000004.1"/>
</dbReference>
<evidence type="ECO:0000313" key="1">
    <source>
        <dbReference type="EMBL" id="NDW15312.1"/>
    </source>
</evidence>
<dbReference type="Pfam" id="PF04392">
    <property type="entry name" value="ABC_sub_bind"/>
    <property type="match status" value="1"/>
</dbReference>
<proteinExistence type="predicted"/>
<dbReference type="Proteomes" id="UP000471381">
    <property type="component" value="Unassembled WGS sequence"/>
</dbReference>
<evidence type="ECO:0000313" key="2">
    <source>
        <dbReference type="Proteomes" id="UP000471381"/>
    </source>
</evidence>